<sequence length="445" mass="50928">MRKFLTELSVSVKTFNSMKELYSQKLSRVVSLQRTVRREILNLDGHITDPTMCKLERGYAAVMQDLSECAMNMERWVERCIGRTISSEKIKQAFTSEIDRLSLSSSGYQNASLEVQLGELENSFQKLLEEVSSAKSGDGAKDAQSVTLMEVRAEYEDKLNRMKAKMKQLYQEQISIFKERQKEEISALEKELEETRNKLEESSRTYQEHIRSLTTELWNVGEKFLMKKDEAEWLRKTQRSGSLMSLQHVHSSGLVAHQEEPSRPSDCHSLRSLPVTNNTKETRGVHTLDEEGEVFDNRWLNELQSTPLKEKAPNNGQRLSELKWRNSLCPPHLKSSYPAETQFVHALQEEDIKMGSMSLGGRGVRKEVGITAYKKPGPPTPSKQAGRLSATDSELRESLRVEAEPNASRKTSTPSRLRSLFRPNKNDNTESTPRSRRLSNIFRKK</sequence>
<feature type="compositionally biased region" description="Basic and acidic residues" evidence="2">
    <location>
        <begin position="393"/>
        <end position="403"/>
    </location>
</feature>
<evidence type="ECO:0000313" key="3">
    <source>
        <dbReference type="EMBL" id="CAF4914455.1"/>
    </source>
</evidence>
<feature type="region of interest" description="Disordered" evidence="2">
    <location>
        <begin position="370"/>
        <end position="445"/>
    </location>
</feature>
<name>A0A821VXI9_9NEOP</name>
<dbReference type="Proteomes" id="UP000663880">
    <property type="component" value="Unassembled WGS sequence"/>
</dbReference>
<dbReference type="EMBL" id="CAJOBZ010000048">
    <property type="protein sequence ID" value="CAF4914455.1"/>
    <property type="molecule type" value="Genomic_DNA"/>
</dbReference>
<feature type="compositionally biased region" description="Basic residues" evidence="2">
    <location>
        <begin position="434"/>
        <end position="445"/>
    </location>
</feature>
<evidence type="ECO:0000256" key="1">
    <source>
        <dbReference type="SAM" id="Coils"/>
    </source>
</evidence>
<dbReference type="AlphaFoldDB" id="A0A821VXI9"/>
<accession>A0A821VXI9</accession>
<keyword evidence="1" id="KW-0175">Coiled coil</keyword>
<proteinExistence type="predicted"/>
<protein>
    <submittedName>
        <fullName evidence="3">Uncharacterized protein</fullName>
    </submittedName>
</protein>
<reference evidence="3" key="1">
    <citation type="submission" date="2021-02" db="EMBL/GenBank/DDBJ databases">
        <authorList>
            <person name="Steward A R."/>
        </authorList>
    </citation>
    <scope>NUCLEOTIDE SEQUENCE</scope>
</reference>
<feature type="coiled-coil region" evidence="1">
    <location>
        <begin position="110"/>
        <end position="216"/>
    </location>
</feature>
<gene>
    <name evidence="3" type="ORF">PMACD_LOCUS12438</name>
</gene>
<organism evidence="3 4">
    <name type="scientific">Pieris macdunnoughi</name>
    <dbReference type="NCBI Taxonomy" id="345717"/>
    <lineage>
        <taxon>Eukaryota</taxon>
        <taxon>Metazoa</taxon>
        <taxon>Ecdysozoa</taxon>
        <taxon>Arthropoda</taxon>
        <taxon>Hexapoda</taxon>
        <taxon>Insecta</taxon>
        <taxon>Pterygota</taxon>
        <taxon>Neoptera</taxon>
        <taxon>Endopterygota</taxon>
        <taxon>Lepidoptera</taxon>
        <taxon>Glossata</taxon>
        <taxon>Ditrysia</taxon>
        <taxon>Papilionoidea</taxon>
        <taxon>Pieridae</taxon>
        <taxon>Pierinae</taxon>
        <taxon>Pieris</taxon>
    </lineage>
</organism>
<evidence type="ECO:0000256" key="2">
    <source>
        <dbReference type="SAM" id="MobiDB-lite"/>
    </source>
</evidence>
<evidence type="ECO:0000313" key="4">
    <source>
        <dbReference type="Proteomes" id="UP000663880"/>
    </source>
</evidence>
<dbReference type="OrthoDB" id="2436455at2759"/>
<comment type="caution">
    <text evidence="3">The sequence shown here is derived from an EMBL/GenBank/DDBJ whole genome shotgun (WGS) entry which is preliminary data.</text>
</comment>
<keyword evidence="4" id="KW-1185">Reference proteome</keyword>